<evidence type="ECO:0000256" key="1">
    <source>
        <dbReference type="SAM" id="Phobius"/>
    </source>
</evidence>
<accession>A0A7X0IQ67</accession>
<keyword evidence="1" id="KW-0812">Transmembrane</keyword>
<keyword evidence="1" id="KW-0472">Membrane</keyword>
<sequence length="90" mass="9733">MNAVKLAFLVALCLLSLIDAVGVGFAGYTAFMDGLEQCPDGNRCNKANTMLIIYSMLLPVIAAACIFSIRAIMRVISSRMKAVSATTRQW</sequence>
<protein>
    <submittedName>
        <fullName evidence="2">Uncharacterized protein</fullName>
    </submittedName>
</protein>
<name>A0A7X0IQ67_9HYPH</name>
<comment type="caution">
    <text evidence="2">The sequence shown here is derived from an EMBL/GenBank/DDBJ whole genome shotgun (WGS) entry which is preliminary data.</text>
</comment>
<dbReference type="RefSeq" id="WP_184703868.1">
    <property type="nucleotide sequence ID" value="NZ_JACHBG010000004.1"/>
</dbReference>
<dbReference type="EMBL" id="JACHBG010000004">
    <property type="protein sequence ID" value="MBB6485030.1"/>
    <property type="molecule type" value="Genomic_DNA"/>
</dbReference>
<dbReference type="AlphaFoldDB" id="A0A7X0IQ67"/>
<proteinExistence type="predicted"/>
<gene>
    <name evidence="2" type="ORF">GGD46_002310</name>
</gene>
<organism evidence="2 3">
    <name type="scientific">Rhizobium lusitanum</name>
    <dbReference type="NCBI Taxonomy" id="293958"/>
    <lineage>
        <taxon>Bacteria</taxon>
        <taxon>Pseudomonadati</taxon>
        <taxon>Pseudomonadota</taxon>
        <taxon>Alphaproteobacteria</taxon>
        <taxon>Hyphomicrobiales</taxon>
        <taxon>Rhizobiaceae</taxon>
        <taxon>Rhizobium/Agrobacterium group</taxon>
        <taxon>Rhizobium</taxon>
    </lineage>
</organism>
<evidence type="ECO:0000313" key="2">
    <source>
        <dbReference type="EMBL" id="MBB6485030.1"/>
    </source>
</evidence>
<keyword evidence="1" id="KW-1133">Transmembrane helix</keyword>
<feature type="transmembrane region" description="Helical" evidence="1">
    <location>
        <begin position="50"/>
        <end position="72"/>
    </location>
</feature>
<evidence type="ECO:0000313" key="3">
    <source>
        <dbReference type="Proteomes" id="UP000565576"/>
    </source>
</evidence>
<dbReference type="Proteomes" id="UP000565576">
    <property type="component" value="Unassembled WGS sequence"/>
</dbReference>
<reference evidence="2 3" key="1">
    <citation type="submission" date="2020-08" db="EMBL/GenBank/DDBJ databases">
        <title>Genomic Encyclopedia of Type Strains, Phase IV (KMG-V): Genome sequencing to study the core and pangenomes of soil and plant-associated prokaryotes.</title>
        <authorList>
            <person name="Whitman W."/>
        </authorList>
    </citation>
    <scope>NUCLEOTIDE SEQUENCE [LARGE SCALE GENOMIC DNA]</scope>
    <source>
        <strain evidence="2 3">SEMIA 4060</strain>
    </source>
</reference>